<keyword evidence="1" id="KW-0812">Transmembrane</keyword>
<dbReference type="EMBL" id="JAMKOV010000002">
    <property type="protein sequence ID" value="KAI8042845.1"/>
    <property type="molecule type" value="Genomic_DNA"/>
</dbReference>
<sequence>MYIFKISTRQTRSKDNAILLFYQLLKMNGNSSSSGDSSSCPLLGVRAHAKKPKKISEWKRKETTFAIKRVLWQIPWRPTYTYIPGIIAVFSFLQLPIFCSFYAFRFQRIKWHEIKSYYEKFLCCICRKT</sequence>
<keyword evidence="3" id="KW-1185">Reference proteome</keyword>
<keyword evidence="1" id="KW-1133">Transmembrane helix</keyword>
<reference evidence="2" key="1">
    <citation type="journal article" date="2023" name="Genome Biol. Evol.">
        <title>Long-read-based Genome Assembly of Drosophila gunungcola Reveals Fewer Chemosensory Genes in Flower-breeding Species.</title>
        <authorList>
            <person name="Negi A."/>
            <person name="Liao B.Y."/>
            <person name="Yeh S.D."/>
        </authorList>
    </citation>
    <scope>NUCLEOTIDE SEQUENCE</scope>
    <source>
        <strain evidence="2">Sukarami</strain>
    </source>
</reference>
<feature type="transmembrane region" description="Helical" evidence="1">
    <location>
        <begin position="82"/>
        <end position="104"/>
    </location>
</feature>
<dbReference type="Proteomes" id="UP001059596">
    <property type="component" value="Unassembled WGS sequence"/>
</dbReference>
<name>A0A9Q0BT12_9MUSC</name>
<evidence type="ECO:0000256" key="1">
    <source>
        <dbReference type="SAM" id="Phobius"/>
    </source>
</evidence>
<protein>
    <submittedName>
        <fullName evidence="2">Uncharacterized protein</fullName>
    </submittedName>
</protein>
<evidence type="ECO:0000313" key="2">
    <source>
        <dbReference type="EMBL" id="KAI8042845.1"/>
    </source>
</evidence>
<organism evidence="2 3">
    <name type="scientific">Drosophila gunungcola</name>
    <name type="common">fruit fly</name>
    <dbReference type="NCBI Taxonomy" id="103775"/>
    <lineage>
        <taxon>Eukaryota</taxon>
        <taxon>Metazoa</taxon>
        <taxon>Ecdysozoa</taxon>
        <taxon>Arthropoda</taxon>
        <taxon>Hexapoda</taxon>
        <taxon>Insecta</taxon>
        <taxon>Pterygota</taxon>
        <taxon>Neoptera</taxon>
        <taxon>Endopterygota</taxon>
        <taxon>Diptera</taxon>
        <taxon>Brachycera</taxon>
        <taxon>Muscomorpha</taxon>
        <taxon>Ephydroidea</taxon>
        <taxon>Drosophilidae</taxon>
        <taxon>Drosophila</taxon>
        <taxon>Sophophora</taxon>
    </lineage>
</organism>
<evidence type="ECO:0000313" key="3">
    <source>
        <dbReference type="Proteomes" id="UP001059596"/>
    </source>
</evidence>
<comment type="caution">
    <text evidence="2">The sequence shown here is derived from an EMBL/GenBank/DDBJ whole genome shotgun (WGS) entry which is preliminary data.</text>
</comment>
<keyword evidence="1" id="KW-0472">Membrane</keyword>
<gene>
    <name evidence="2" type="ORF">M5D96_004168</name>
</gene>
<accession>A0A9Q0BT12</accession>
<proteinExistence type="predicted"/>
<dbReference type="AlphaFoldDB" id="A0A9Q0BT12"/>